<organism evidence="4 5">
    <name type="scientific">Fictibacillus terranigra</name>
    <dbReference type="NCBI Taxonomy" id="3058424"/>
    <lineage>
        <taxon>Bacteria</taxon>
        <taxon>Bacillati</taxon>
        <taxon>Bacillota</taxon>
        <taxon>Bacilli</taxon>
        <taxon>Bacillales</taxon>
        <taxon>Fictibacillaceae</taxon>
        <taxon>Fictibacillus</taxon>
    </lineage>
</organism>
<evidence type="ECO:0000256" key="2">
    <source>
        <dbReference type="ARBA" id="ARBA00022801"/>
    </source>
</evidence>
<keyword evidence="2" id="KW-0378">Hydrolase</keyword>
<dbReference type="PRINTS" id="PR00502">
    <property type="entry name" value="NUDIXFAMILY"/>
</dbReference>
<dbReference type="SUPFAM" id="SSF55811">
    <property type="entry name" value="Nudix"/>
    <property type="match status" value="1"/>
</dbReference>
<accession>A0ABT8EE25</accession>
<protein>
    <submittedName>
        <fullName evidence="4">NUDIX domain-containing protein</fullName>
    </submittedName>
</protein>
<proteinExistence type="predicted"/>
<name>A0ABT8EE25_9BACL</name>
<dbReference type="InterPro" id="IPR000086">
    <property type="entry name" value="NUDIX_hydrolase_dom"/>
</dbReference>
<comment type="cofactor">
    <cofactor evidence="1">
        <name>Mg(2+)</name>
        <dbReference type="ChEBI" id="CHEBI:18420"/>
    </cofactor>
</comment>
<evidence type="ECO:0000313" key="5">
    <source>
        <dbReference type="Proteomes" id="UP001168694"/>
    </source>
</evidence>
<dbReference type="InterPro" id="IPR015797">
    <property type="entry name" value="NUDIX_hydrolase-like_dom_sf"/>
</dbReference>
<evidence type="ECO:0000259" key="3">
    <source>
        <dbReference type="PROSITE" id="PS51462"/>
    </source>
</evidence>
<comment type="caution">
    <text evidence="4">The sequence shown here is derived from an EMBL/GenBank/DDBJ whole genome shotgun (WGS) entry which is preliminary data.</text>
</comment>
<reference evidence="4" key="1">
    <citation type="submission" date="2023-06" db="EMBL/GenBank/DDBJ databases">
        <title>Draft Genome Sequences of Representative Paenibacillus Polymyxa, Bacillus cereus, Fictibacillus sp., and Brevibacillus agri Strains Isolated from Amazonian Dark Earth.</title>
        <authorList>
            <person name="Pellegrinetti T.A."/>
            <person name="Cunha I.C.M."/>
            <person name="Chaves M.G."/>
            <person name="Freitas A.S."/>
            <person name="Silva A.V.R."/>
            <person name="Tsai S.M."/>
            <person name="Mendes L.W."/>
        </authorList>
    </citation>
    <scope>NUCLEOTIDE SEQUENCE</scope>
    <source>
        <strain evidence="4">CENA-BCM004</strain>
    </source>
</reference>
<keyword evidence="5" id="KW-1185">Reference proteome</keyword>
<gene>
    <name evidence="4" type="ORF">QYF49_24630</name>
</gene>
<sequence length="100" mass="11519">MDKVRYGAAGVCRNDKNQFVMVLLGQKTEEKRWSVPSGQIEPGETFQESCAREFWEETGYWAKDATSLLKKGPAAVLRLRSIALRCPFYQVFRPYRILIS</sequence>
<dbReference type="EMBL" id="JAUHLN010000011">
    <property type="protein sequence ID" value="MDN4076122.1"/>
    <property type="molecule type" value="Genomic_DNA"/>
</dbReference>
<feature type="domain" description="Nudix hydrolase" evidence="3">
    <location>
        <begin position="4"/>
        <end position="100"/>
    </location>
</feature>
<dbReference type="PROSITE" id="PS51462">
    <property type="entry name" value="NUDIX"/>
    <property type="match status" value="1"/>
</dbReference>
<evidence type="ECO:0000256" key="1">
    <source>
        <dbReference type="ARBA" id="ARBA00001946"/>
    </source>
</evidence>
<dbReference type="Pfam" id="PF00293">
    <property type="entry name" value="NUDIX"/>
    <property type="match status" value="1"/>
</dbReference>
<dbReference type="PANTHER" id="PTHR43046:SF2">
    <property type="entry name" value="8-OXO-DGTP DIPHOSPHATASE-RELATED"/>
    <property type="match status" value="1"/>
</dbReference>
<dbReference type="InterPro" id="IPR020476">
    <property type="entry name" value="Nudix_hydrolase"/>
</dbReference>
<dbReference type="Proteomes" id="UP001168694">
    <property type="component" value="Unassembled WGS sequence"/>
</dbReference>
<dbReference type="RefSeq" id="WP_290402229.1">
    <property type="nucleotide sequence ID" value="NZ_JAUHLN010000011.1"/>
</dbReference>
<evidence type="ECO:0000313" key="4">
    <source>
        <dbReference type="EMBL" id="MDN4076122.1"/>
    </source>
</evidence>
<dbReference type="PANTHER" id="PTHR43046">
    <property type="entry name" value="GDP-MANNOSE MANNOSYL HYDROLASE"/>
    <property type="match status" value="1"/>
</dbReference>
<dbReference type="Gene3D" id="3.90.79.10">
    <property type="entry name" value="Nucleoside Triphosphate Pyrophosphohydrolase"/>
    <property type="match status" value="1"/>
</dbReference>